<name>X1B7T4_9ZZZZ</name>
<accession>X1B7T4</accession>
<evidence type="ECO:0000256" key="1">
    <source>
        <dbReference type="ARBA" id="ARBA00023002"/>
    </source>
</evidence>
<dbReference type="AlphaFoldDB" id="X1B7T4"/>
<keyword evidence="1" id="KW-0560">Oxidoreductase</keyword>
<dbReference type="EMBL" id="BART01006688">
    <property type="protein sequence ID" value="GAG68036.1"/>
    <property type="molecule type" value="Genomic_DNA"/>
</dbReference>
<dbReference type="PANTHER" id="PTHR42947">
    <property type="entry name" value="COB--COM HETERODISULFIDE REDUCTASE SUBUNIT B 1"/>
    <property type="match status" value="1"/>
</dbReference>
<dbReference type="InterPro" id="IPR004017">
    <property type="entry name" value="Cys_rich_dom"/>
</dbReference>
<dbReference type="GO" id="GO:0016491">
    <property type="term" value="F:oxidoreductase activity"/>
    <property type="evidence" value="ECO:0007669"/>
    <property type="project" value="UniProtKB-KW"/>
</dbReference>
<feature type="non-terminal residue" evidence="3">
    <location>
        <position position="226"/>
    </location>
</feature>
<gene>
    <name evidence="3" type="ORF">S01H4_15256</name>
</gene>
<evidence type="ECO:0000313" key="3">
    <source>
        <dbReference type="EMBL" id="GAG68036.1"/>
    </source>
</evidence>
<organism evidence="3">
    <name type="scientific">marine sediment metagenome</name>
    <dbReference type="NCBI Taxonomy" id="412755"/>
    <lineage>
        <taxon>unclassified sequences</taxon>
        <taxon>metagenomes</taxon>
        <taxon>ecological metagenomes</taxon>
    </lineage>
</organism>
<proteinExistence type="predicted"/>
<dbReference type="Pfam" id="PF02754">
    <property type="entry name" value="CCG"/>
    <property type="match status" value="2"/>
</dbReference>
<feature type="domain" description="Cysteine-rich" evidence="2">
    <location>
        <begin position="151"/>
        <end position="226"/>
    </location>
</feature>
<dbReference type="Gene3D" id="1.20.1050.140">
    <property type="match status" value="1"/>
</dbReference>
<evidence type="ECO:0000259" key="2">
    <source>
        <dbReference type="Pfam" id="PF02754"/>
    </source>
</evidence>
<protein>
    <recommendedName>
        <fullName evidence="2">Cysteine-rich domain-containing protein</fullName>
    </recommendedName>
</protein>
<feature type="domain" description="Cysteine-rich" evidence="2">
    <location>
        <begin position="5"/>
        <end position="86"/>
    </location>
</feature>
<dbReference type="InterPro" id="IPR051278">
    <property type="entry name" value="HdrB/HdrD_reductase"/>
</dbReference>
<dbReference type="PANTHER" id="PTHR42947:SF1">
    <property type="entry name" value="COB--COM HETERODISULFIDE REDUCTASE SUBUNIT B 1"/>
    <property type="match status" value="1"/>
</dbReference>
<sequence>MKYYSYFPGCSSSEGTAVAYGISARAISSVLDMELIELEDWNCCGSTPYSSTDELQSVCIAARNLALAEKTGLDLVTPCSACYTTLNRAISQLKQYPDLRGKVDEVLAGVGLEYKGEIRVRHLFEVIYNDIGLEFIESKVMNPLRGLRIAPYYGCQLVRPEPGFDNLHNPQSLDRLITSLGAELVPFPLKDRCCGSSLVLSEMDLALGLIHLLLESAASNGAQCII</sequence>
<comment type="caution">
    <text evidence="3">The sequence shown here is derived from an EMBL/GenBank/DDBJ whole genome shotgun (WGS) entry which is preliminary data.</text>
</comment>
<reference evidence="3" key="1">
    <citation type="journal article" date="2014" name="Front. Microbiol.">
        <title>High frequency of phylogenetically diverse reductive dehalogenase-homologous genes in deep subseafloor sedimentary metagenomes.</title>
        <authorList>
            <person name="Kawai M."/>
            <person name="Futagami T."/>
            <person name="Toyoda A."/>
            <person name="Takaki Y."/>
            <person name="Nishi S."/>
            <person name="Hori S."/>
            <person name="Arai W."/>
            <person name="Tsubouchi T."/>
            <person name="Morono Y."/>
            <person name="Uchiyama I."/>
            <person name="Ito T."/>
            <person name="Fujiyama A."/>
            <person name="Inagaki F."/>
            <person name="Takami H."/>
        </authorList>
    </citation>
    <scope>NUCLEOTIDE SEQUENCE</scope>
    <source>
        <strain evidence="3">Expedition CK06-06</strain>
    </source>
</reference>